<sequence>MNSEIFGLIIQWHSACQSYLGFPQGALIQCFAGFLEGGGLWAEIENPVKFTGVQFRAQ</sequence>
<dbReference type="EMBL" id="BMXI01000016">
    <property type="protein sequence ID" value="GHC63413.1"/>
    <property type="molecule type" value="Genomic_DNA"/>
</dbReference>
<reference evidence="1" key="1">
    <citation type="journal article" date="2014" name="Int. J. Syst. Evol. Microbiol.">
        <title>Complete genome sequence of Corynebacterium casei LMG S-19264T (=DSM 44701T), isolated from a smear-ripened cheese.</title>
        <authorList>
            <consortium name="US DOE Joint Genome Institute (JGI-PGF)"/>
            <person name="Walter F."/>
            <person name="Albersmeier A."/>
            <person name="Kalinowski J."/>
            <person name="Ruckert C."/>
        </authorList>
    </citation>
    <scope>NUCLEOTIDE SEQUENCE</scope>
    <source>
        <strain evidence="1">KCTC 12988</strain>
    </source>
</reference>
<protein>
    <submittedName>
        <fullName evidence="1">Uncharacterized protein</fullName>
    </submittedName>
</protein>
<name>A0A918TUQ2_9BACT</name>
<evidence type="ECO:0000313" key="2">
    <source>
        <dbReference type="Proteomes" id="UP000644507"/>
    </source>
</evidence>
<dbReference type="AlphaFoldDB" id="A0A918TUQ2"/>
<reference evidence="1" key="2">
    <citation type="submission" date="2020-09" db="EMBL/GenBank/DDBJ databases">
        <authorList>
            <person name="Sun Q."/>
            <person name="Kim S."/>
        </authorList>
    </citation>
    <scope>NUCLEOTIDE SEQUENCE</scope>
    <source>
        <strain evidence="1">KCTC 12988</strain>
    </source>
</reference>
<organism evidence="1 2">
    <name type="scientific">Roseibacillus persicicus</name>
    <dbReference type="NCBI Taxonomy" id="454148"/>
    <lineage>
        <taxon>Bacteria</taxon>
        <taxon>Pseudomonadati</taxon>
        <taxon>Verrucomicrobiota</taxon>
        <taxon>Verrucomicrobiia</taxon>
        <taxon>Verrucomicrobiales</taxon>
        <taxon>Verrucomicrobiaceae</taxon>
        <taxon>Roseibacillus</taxon>
    </lineage>
</organism>
<keyword evidence="2" id="KW-1185">Reference proteome</keyword>
<accession>A0A918TUQ2</accession>
<gene>
    <name evidence="1" type="ORF">GCM10007100_33770</name>
</gene>
<dbReference type="Proteomes" id="UP000644507">
    <property type="component" value="Unassembled WGS sequence"/>
</dbReference>
<proteinExistence type="predicted"/>
<evidence type="ECO:0000313" key="1">
    <source>
        <dbReference type="EMBL" id="GHC63413.1"/>
    </source>
</evidence>
<comment type="caution">
    <text evidence="1">The sequence shown here is derived from an EMBL/GenBank/DDBJ whole genome shotgun (WGS) entry which is preliminary data.</text>
</comment>